<evidence type="ECO:0000256" key="1">
    <source>
        <dbReference type="ARBA" id="ARBA00004123"/>
    </source>
</evidence>
<evidence type="ECO:0000256" key="3">
    <source>
        <dbReference type="ARBA" id="ARBA00022705"/>
    </source>
</evidence>
<dbReference type="GO" id="GO:1902977">
    <property type="term" value="P:mitotic DNA replication preinitiation complex assembly"/>
    <property type="evidence" value="ECO:0007669"/>
    <property type="project" value="TreeGrafter"/>
</dbReference>
<keyword evidence="5" id="KW-0131">Cell cycle</keyword>
<accession>A0A6G3MDV7</accession>
<organism evidence="6">
    <name type="scientific">Henneguya salminicola</name>
    <name type="common">Myxosporean</name>
    <dbReference type="NCBI Taxonomy" id="69463"/>
    <lineage>
        <taxon>Eukaryota</taxon>
        <taxon>Metazoa</taxon>
        <taxon>Cnidaria</taxon>
        <taxon>Myxozoa</taxon>
        <taxon>Myxosporea</taxon>
        <taxon>Bivalvulida</taxon>
        <taxon>Platysporina</taxon>
        <taxon>Myxobolidae</taxon>
        <taxon>Henneguya</taxon>
    </lineage>
</organism>
<keyword evidence="3" id="KW-0235">DNA replication</keyword>
<keyword evidence="6" id="KW-0132">Cell division</keyword>
<dbReference type="PANTHER" id="PTHR10507:SF0">
    <property type="entry name" value="CELL DIVISION CONTROL PROTEIN 45 HOMOLOG"/>
    <property type="match status" value="1"/>
</dbReference>
<reference evidence="6" key="1">
    <citation type="submission" date="2018-11" db="EMBL/GenBank/DDBJ databases">
        <title>Henneguya salminicola genome and transcriptome.</title>
        <authorList>
            <person name="Yahalomi D."/>
            <person name="Atkinson S.D."/>
            <person name="Neuhof M."/>
            <person name="Chang E.S."/>
            <person name="Philippe H."/>
            <person name="Cartwright P."/>
            <person name="Bartholomew J.L."/>
            <person name="Huchon D."/>
        </authorList>
    </citation>
    <scope>NUCLEOTIDE SEQUENCE</scope>
    <source>
        <strain evidence="6">Hz1</strain>
        <tissue evidence="6">Whole</tissue>
    </source>
</reference>
<dbReference type="GO" id="GO:0031261">
    <property type="term" value="C:DNA replication preinitiation complex"/>
    <property type="evidence" value="ECO:0007669"/>
    <property type="project" value="TreeGrafter"/>
</dbReference>
<evidence type="ECO:0000313" key="6">
    <source>
        <dbReference type="EMBL" id="NDJ92235.1"/>
    </source>
</evidence>
<dbReference type="PANTHER" id="PTHR10507">
    <property type="entry name" value="CDC45-RELATED PROTEIN"/>
    <property type="match status" value="1"/>
</dbReference>
<dbReference type="Pfam" id="PF02724">
    <property type="entry name" value="CDC45"/>
    <property type="match status" value="2"/>
</dbReference>
<sequence length="295" mass="34123">MIVRNIKEDFYNIISNSNLFILASINIDSLCAVKIITSLLSSENIKYALTAVENREDLTACINENKNIYKKFLLVNCGGNFDLSSCLTEIEDIIIFVIDSHLPYNVENIYSATNVRLIINNNECLENIPEFNILFQTEESDEDRTFFNNERDNARQKYERFFSYGTPCAITMFDMSSKLGKDVIEYVWYAICGLTELFILRKMNNEKYISNILYLQQQVLRLSTSNNDPSACFNIISDNVLQIYLYTHWTLMDSLLKSPATSSHFQVWSFNGRKRLHGFLADMGCVYKSKYLVSL</sequence>
<proteinExistence type="inferred from homology"/>
<dbReference type="InterPro" id="IPR003874">
    <property type="entry name" value="CDC45"/>
</dbReference>
<dbReference type="GO" id="GO:0006270">
    <property type="term" value="P:DNA replication initiation"/>
    <property type="evidence" value="ECO:0007669"/>
    <property type="project" value="InterPro"/>
</dbReference>
<name>A0A6G3MDV7_HENSL</name>
<dbReference type="AlphaFoldDB" id="A0A6G3MDV7"/>
<dbReference type="GO" id="GO:0003682">
    <property type="term" value="F:chromatin binding"/>
    <property type="evidence" value="ECO:0007669"/>
    <property type="project" value="TreeGrafter"/>
</dbReference>
<evidence type="ECO:0000256" key="5">
    <source>
        <dbReference type="ARBA" id="ARBA00023306"/>
    </source>
</evidence>
<keyword evidence="4" id="KW-0539">Nucleus</keyword>
<comment type="similarity">
    <text evidence="2">Belongs to the CDC45 family.</text>
</comment>
<dbReference type="GO" id="GO:0003688">
    <property type="term" value="F:DNA replication origin binding"/>
    <property type="evidence" value="ECO:0007669"/>
    <property type="project" value="TreeGrafter"/>
</dbReference>
<evidence type="ECO:0000256" key="4">
    <source>
        <dbReference type="ARBA" id="ARBA00023242"/>
    </source>
</evidence>
<comment type="subcellular location">
    <subcellularLocation>
        <location evidence="1">Nucleus</location>
    </subcellularLocation>
</comment>
<dbReference type="GO" id="GO:0003697">
    <property type="term" value="F:single-stranded DNA binding"/>
    <property type="evidence" value="ECO:0007669"/>
    <property type="project" value="TreeGrafter"/>
</dbReference>
<protein>
    <submittedName>
        <fullName evidence="6">Cell division control protein 45 homolog (Trinotate prediction)</fullName>
    </submittedName>
</protein>
<dbReference type="GO" id="GO:0051301">
    <property type="term" value="P:cell division"/>
    <property type="evidence" value="ECO:0007669"/>
    <property type="project" value="UniProtKB-KW"/>
</dbReference>
<evidence type="ECO:0000256" key="2">
    <source>
        <dbReference type="ARBA" id="ARBA00010727"/>
    </source>
</evidence>
<dbReference type="EMBL" id="GHBP01000285">
    <property type="protein sequence ID" value="NDJ92235.1"/>
    <property type="molecule type" value="Transcribed_RNA"/>
</dbReference>
<dbReference type="GO" id="GO:0000727">
    <property type="term" value="P:double-strand break repair via break-induced replication"/>
    <property type="evidence" value="ECO:0007669"/>
    <property type="project" value="TreeGrafter"/>
</dbReference>